<accession>A0AAN5CRX8</accession>
<dbReference type="Gene3D" id="3.30.1410.10">
    <property type="entry name" value="GTP cyclohydrolase I feedback regulatory protein GFRP"/>
    <property type="match status" value="1"/>
</dbReference>
<sequence length="95" mass="10707">QMPYIFLKGDIGFGAQYYSSVYMEEDEAYVRQPLGIPDHQEARDGAYVVRMLAGSVLNILELQGWRVVAVNGPDPNDGFYIWTLHKDAPLVDVTD</sequence>
<protein>
    <submittedName>
        <fullName evidence="1">Uncharacterized protein</fullName>
    </submittedName>
</protein>
<dbReference type="AlphaFoldDB" id="A0AAN5CRX8"/>
<dbReference type="GO" id="GO:0009890">
    <property type="term" value="P:negative regulation of biosynthetic process"/>
    <property type="evidence" value="ECO:0007669"/>
    <property type="project" value="InterPro"/>
</dbReference>
<dbReference type="EMBL" id="BTRK01000004">
    <property type="protein sequence ID" value="GMR49593.1"/>
    <property type="molecule type" value="Genomic_DNA"/>
</dbReference>
<gene>
    <name evidence="1" type="ORF">PMAYCL1PPCAC_19788</name>
</gene>
<evidence type="ECO:0000313" key="1">
    <source>
        <dbReference type="EMBL" id="GMR49593.1"/>
    </source>
</evidence>
<name>A0AAN5CRX8_9BILA</name>
<organism evidence="1 2">
    <name type="scientific">Pristionchus mayeri</name>
    <dbReference type="NCBI Taxonomy" id="1317129"/>
    <lineage>
        <taxon>Eukaryota</taxon>
        <taxon>Metazoa</taxon>
        <taxon>Ecdysozoa</taxon>
        <taxon>Nematoda</taxon>
        <taxon>Chromadorea</taxon>
        <taxon>Rhabditida</taxon>
        <taxon>Rhabditina</taxon>
        <taxon>Diplogasteromorpha</taxon>
        <taxon>Diplogasteroidea</taxon>
        <taxon>Neodiplogasteridae</taxon>
        <taxon>Pristionchus</taxon>
    </lineage>
</organism>
<reference evidence="2" key="1">
    <citation type="submission" date="2022-10" db="EMBL/GenBank/DDBJ databases">
        <title>Genome assembly of Pristionchus species.</title>
        <authorList>
            <person name="Yoshida K."/>
            <person name="Sommer R.J."/>
        </authorList>
    </citation>
    <scope>NUCLEOTIDE SEQUENCE [LARGE SCALE GENOMIC DNA]</scope>
    <source>
        <strain evidence="2">RS5460</strain>
    </source>
</reference>
<dbReference type="Proteomes" id="UP001328107">
    <property type="component" value="Unassembled WGS sequence"/>
</dbReference>
<keyword evidence="2" id="KW-1185">Reference proteome</keyword>
<evidence type="ECO:0000313" key="2">
    <source>
        <dbReference type="Proteomes" id="UP001328107"/>
    </source>
</evidence>
<dbReference type="InterPro" id="IPR036717">
    <property type="entry name" value="GFRP_sf"/>
</dbReference>
<feature type="non-terminal residue" evidence="1">
    <location>
        <position position="1"/>
    </location>
</feature>
<proteinExistence type="predicted"/>
<comment type="caution">
    <text evidence="1">The sequence shown here is derived from an EMBL/GenBank/DDBJ whole genome shotgun (WGS) entry which is preliminary data.</text>
</comment>